<evidence type="ECO:0000256" key="2">
    <source>
        <dbReference type="ARBA" id="ARBA00022448"/>
    </source>
</evidence>
<keyword evidence="7 13" id="KW-1133">Transmembrane helix</keyword>
<evidence type="ECO:0000256" key="6">
    <source>
        <dbReference type="ARBA" id="ARBA00022781"/>
    </source>
</evidence>
<sequence length="170" mass="19474">MDIQVRVIPDFVSMILVLLAFLVLLLILGKLLYKPVSEALEKRRENIQKNIDDAKASKEEALALKKEYETKILEAKKESQEIIEQGRKRGEEVRESIIIEAKEEANNIIEKAKKEIQVEKEKAILDVQMKAGDMAVLIASKVIKENIDMAKQQDLINKFVDEVGTKEWQN</sequence>
<dbReference type="GO" id="GO:0046961">
    <property type="term" value="F:proton-transporting ATPase activity, rotational mechanism"/>
    <property type="evidence" value="ECO:0007669"/>
    <property type="project" value="TreeGrafter"/>
</dbReference>
<reference evidence="16 17" key="1">
    <citation type="submission" date="2019-03" db="EMBL/GenBank/DDBJ databases">
        <title>Genomic Encyclopedia of Type Strains, Phase IV (KMG-IV): sequencing the most valuable type-strain genomes for metagenomic binning, comparative biology and taxonomic classification.</title>
        <authorList>
            <person name="Goeker M."/>
        </authorList>
    </citation>
    <scope>NUCLEOTIDE SEQUENCE [LARGE SCALE GENOMIC DNA]</scope>
    <source>
        <strain evidence="16 17">DSM 26752</strain>
    </source>
</reference>
<evidence type="ECO:0000313" key="17">
    <source>
        <dbReference type="Proteomes" id="UP000294567"/>
    </source>
</evidence>
<keyword evidence="10 13" id="KW-0066">ATP synthesis</keyword>
<accession>A0A4R3KTR3</accession>
<dbReference type="InterPro" id="IPR028987">
    <property type="entry name" value="ATP_synth_B-like_membr_sf"/>
</dbReference>
<dbReference type="RefSeq" id="WP_132028108.1">
    <property type="nucleotide sequence ID" value="NZ_CP068564.1"/>
</dbReference>
<evidence type="ECO:0000256" key="1">
    <source>
        <dbReference type="ARBA" id="ARBA00005513"/>
    </source>
</evidence>
<dbReference type="EMBL" id="SMAE01000008">
    <property type="protein sequence ID" value="TCS88564.1"/>
    <property type="molecule type" value="Genomic_DNA"/>
</dbReference>
<evidence type="ECO:0000313" key="16">
    <source>
        <dbReference type="EMBL" id="TCS88564.1"/>
    </source>
</evidence>
<dbReference type="GO" id="GO:0046933">
    <property type="term" value="F:proton-transporting ATP synthase activity, rotational mechanism"/>
    <property type="evidence" value="ECO:0007669"/>
    <property type="project" value="UniProtKB-UniRule"/>
</dbReference>
<keyword evidence="3 13" id="KW-1003">Cell membrane</keyword>
<comment type="function">
    <text evidence="13">Component of the F(0) channel, it forms part of the peripheral stalk, linking F(1) to F(0).</text>
</comment>
<keyword evidence="6 13" id="KW-0375">Hydrogen ion transport</keyword>
<evidence type="ECO:0000256" key="5">
    <source>
        <dbReference type="ARBA" id="ARBA00022692"/>
    </source>
</evidence>
<gene>
    <name evidence="13" type="primary">atpF</name>
    <name evidence="16" type="ORF">EDD65_10899</name>
</gene>
<evidence type="ECO:0000256" key="9">
    <source>
        <dbReference type="ARBA" id="ARBA00023136"/>
    </source>
</evidence>
<dbReference type="Proteomes" id="UP000294567">
    <property type="component" value="Unassembled WGS sequence"/>
</dbReference>
<evidence type="ECO:0000256" key="8">
    <source>
        <dbReference type="ARBA" id="ARBA00023065"/>
    </source>
</evidence>
<keyword evidence="5 13" id="KW-0812">Transmembrane</keyword>
<feature type="transmembrane region" description="Helical" evidence="13">
    <location>
        <begin position="12"/>
        <end position="33"/>
    </location>
</feature>
<dbReference type="SUPFAM" id="SSF81573">
    <property type="entry name" value="F1F0 ATP synthase subunit B, membrane domain"/>
    <property type="match status" value="1"/>
</dbReference>
<proteinExistence type="inferred from homology"/>
<keyword evidence="8 13" id="KW-0406">Ion transport</keyword>
<dbReference type="OrthoDB" id="9795863at2"/>
<keyword evidence="15" id="KW-0175">Coiled coil</keyword>
<dbReference type="GO" id="GO:0045259">
    <property type="term" value="C:proton-transporting ATP synthase complex"/>
    <property type="evidence" value="ECO:0007669"/>
    <property type="project" value="UniProtKB-KW"/>
</dbReference>
<protein>
    <recommendedName>
        <fullName evidence="13">ATP synthase subunit b</fullName>
    </recommendedName>
    <alternativeName>
        <fullName evidence="13">ATP synthase F(0) sector subunit b</fullName>
    </alternativeName>
    <alternativeName>
        <fullName evidence="13">ATPase subunit I</fullName>
    </alternativeName>
    <alternativeName>
        <fullName evidence="13">F-type ATPase subunit b</fullName>
        <shortName evidence="13">F-ATPase subunit b</shortName>
    </alternativeName>
</protein>
<organism evidence="16 17">
    <name type="scientific">Keratinibaculum paraultunense</name>
    <dbReference type="NCBI Taxonomy" id="1278232"/>
    <lineage>
        <taxon>Bacteria</taxon>
        <taxon>Bacillati</taxon>
        <taxon>Bacillota</taxon>
        <taxon>Tissierellia</taxon>
        <taxon>Tissierellales</taxon>
        <taxon>Tepidimicrobiaceae</taxon>
        <taxon>Keratinibaculum</taxon>
    </lineage>
</organism>
<dbReference type="Gene3D" id="1.20.5.620">
    <property type="entry name" value="F1F0 ATP synthase subunit B, membrane domain"/>
    <property type="match status" value="1"/>
</dbReference>
<evidence type="ECO:0000256" key="10">
    <source>
        <dbReference type="ARBA" id="ARBA00023310"/>
    </source>
</evidence>
<keyword evidence="17" id="KW-1185">Reference proteome</keyword>
<comment type="subcellular location">
    <subcellularLocation>
        <location evidence="13">Cell membrane</location>
        <topology evidence="13">Single-pass membrane protein</topology>
    </subcellularLocation>
    <subcellularLocation>
        <location evidence="12">Endomembrane system</location>
        <topology evidence="12">Single-pass membrane protein</topology>
    </subcellularLocation>
</comment>
<feature type="coiled-coil region" evidence="15">
    <location>
        <begin position="37"/>
        <end position="122"/>
    </location>
</feature>
<comment type="similarity">
    <text evidence="1 13 14">Belongs to the ATPase B chain family.</text>
</comment>
<dbReference type="InterPro" id="IPR005864">
    <property type="entry name" value="ATP_synth_F0_bsu_bac"/>
</dbReference>
<dbReference type="Pfam" id="PF00430">
    <property type="entry name" value="ATP-synt_B"/>
    <property type="match status" value="1"/>
</dbReference>
<evidence type="ECO:0000256" key="4">
    <source>
        <dbReference type="ARBA" id="ARBA00022547"/>
    </source>
</evidence>
<keyword evidence="2 13" id="KW-0813">Transport</keyword>
<keyword evidence="9 13" id="KW-0472">Membrane</keyword>
<dbReference type="InterPro" id="IPR002146">
    <property type="entry name" value="ATP_synth_b/b'su_bac/chlpt"/>
</dbReference>
<dbReference type="CDD" id="cd06503">
    <property type="entry name" value="ATP-synt_Fo_b"/>
    <property type="match status" value="1"/>
</dbReference>
<evidence type="ECO:0000256" key="3">
    <source>
        <dbReference type="ARBA" id="ARBA00022475"/>
    </source>
</evidence>
<keyword evidence="4 13" id="KW-0138">CF(0)</keyword>
<evidence type="ECO:0000256" key="7">
    <source>
        <dbReference type="ARBA" id="ARBA00022989"/>
    </source>
</evidence>
<dbReference type="HAMAP" id="MF_01398">
    <property type="entry name" value="ATP_synth_b_bprime"/>
    <property type="match status" value="1"/>
</dbReference>
<dbReference type="PANTHER" id="PTHR33445:SF1">
    <property type="entry name" value="ATP SYNTHASE SUBUNIT B"/>
    <property type="match status" value="1"/>
</dbReference>
<evidence type="ECO:0000256" key="11">
    <source>
        <dbReference type="ARBA" id="ARBA00025198"/>
    </source>
</evidence>
<dbReference type="InterPro" id="IPR050059">
    <property type="entry name" value="ATP_synthase_B_chain"/>
</dbReference>
<dbReference type="NCBIfam" id="TIGR01144">
    <property type="entry name" value="ATP_synt_b"/>
    <property type="match status" value="1"/>
</dbReference>
<comment type="function">
    <text evidence="11 13">F(1)F(0) ATP synthase produces ATP from ADP in the presence of a proton or sodium gradient. F-type ATPases consist of two structural domains, F(1) containing the extramembraneous catalytic core and F(0) containing the membrane proton channel, linked together by a central stalk and a peripheral stalk. During catalysis, ATP synthesis in the catalytic domain of F(1) is coupled via a rotary mechanism of the central stalk subunits to proton translocation.</text>
</comment>
<comment type="subunit">
    <text evidence="13">F-type ATPases have 2 components, F(1) - the catalytic core - and F(0) - the membrane proton channel. F(1) has five subunits: alpha(3), beta(3), gamma(1), delta(1), epsilon(1). F(0) has three main subunits: a(1), b(2) and c(10-14). The alpha and beta chains form an alternating ring which encloses part of the gamma chain. F(1) is attached to F(0) by a central stalk formed by the gamma and epsilon chains, while a peripheral stalk is formed by the delta and b chains.</text>
</comment>
<dbReference type="GO" id="GO:0012505">
    <property type="term" value="C:endomembrane system"/>
    <property type="evidence" value="ECO:0007669"/>
    <property type="project" value="UniProtKB-SubCell"/>
</dbReference>
<dbReference type="AlphaFoldDB" id="A0A4R3KTR3"/>
<dbReference type="GO" id="GO:0005886">
    <property type="term" value="C:plasma membrane"/>
    <property type="evidence" value="ECO:0007669"/>
    <property type="project" value="UniProtKB-SubCell"/>
</dbReference>
<evidence type="ECO:0000256" key="14">
    <source>
        <dbReference type="RuleBase" id="RU003848"/>
    </source>
</evidence>
<dbReference type="PANTHER" id="PTHR33445">
    <property type="entry name" value="ATP SYNTHASE SUBUNIT B', CHLOROPLASTIC"/>
    <property type="match status" value="1"/>
</dbReference>
<evidence type="ECO:0000256" key="12">
    <source>
        <dbReference type="ARBA" id="ARBA00037847"/>
    </source>
</evidence>
<evidence type="ECO:0000256" key="13">
    <source>
        <dbReference type="HAMAP-Rule" id="MF_01398"/>
    </source>
</evidence>
<name>A0A4R3KTR3_9FIRM</name>
<evidence type="ECO:0000256" key="15">
    <source>
        <dbReference type="SAM" id="Coils"/>
    </source>
</evidence>
<comment type="caution">
    <text evidence="16">The sequence shown here is derived from an EMBL/GenBank/DDBJ whole genome shotgun (WGS) entry which is preliminary data.</text>
</comment>